<dbReference type="Proteomes" id="UP000494205">
    <property type="component" value="Unassembled WGS sequence"/>
</dbReference>
<evidence type="ECO:0000313" key="2">
    <source>
        <dbReference type="Proteomes" id="UP000494205"/>
    </source>
</evidence>
<dbReference type="AlphaFoldDB" id="A0A6J5CTL7"/>
<organism evidence="1 2">
    <name type="scientific">Paraburkholderia rhynchosiae</name>
    <dbReference type="NCBI Taxonomy" id="487049"/>
    <lineage>
        <taxon>Bacteria</taxon>
        <taxon>Pseudomonadati</taxon>
        <taxon>Pseudomonadota</taxon>
        <taxon>Betaproteobacteria</taxon>
        <taxon>Burkholderiales</taxon>
        <taxon>Burkholderiaceae</taxon>
        <taxon>Paraburkholderia</taxon>
    </lineage>
</organism>
<evidence type="ECO:0000313" key="1">
    <source>
        <dbReference type="EMBL" id="CAB3743425.1"/>
    </source>
</evidence>
<reference evidence="1 2" key="1">
    <citation type="submission" date="2020-04" db="EMBL/GenBank/DDBJ databases">
        <authorList>
            <person name="De Canck E."/>
        </authorList>
    </citation>
    <scope>NUCLEOTIDE SEQUENCE [LARGE SCALE GENOMIC DNA]</scope>
    <source>
        <strain evidence="1 2">LMG 27174</strain>
    </source>
</reference>
<gene>
    <name evidence="1" type="ORF">LMG27174_06982</name>
</gene>
<sequence>MREAACGDGERAARQCADSGRERCVKLISMEHWTSLSILSLLAEVMRQQATGSNIHCGTSSKPAVWNGSRAQRRIDSPFFLSIVVKIHTVCPYHGCQRYRTSLDSLIWALCCRLVQSRPSSLDVGLRQPDAVRAGLVRRPEPTGGIISAQLRDPKFAGNVSSPGYMDSMIHGLPCIGAGASPGSAISS</sequence>
<proteinExistence type="predicted"/>
<protein>
    <submittedName>
        <fullName evidence="1">Uncharacterized protein</fullName>
    </submittedName>
</protein>
<accession>A0A6J5CTL7</accession>
<dbReference type="EMBL" id="CADIJZ010000058">
    <property type="protein sequence ID" value="CAB3743425.1"/>
    <property type="molecule type" value="Genomic_DNA"/>
</dbReference>
<name>A0A6J5CTL7_9BURK</name>